<dbReference type="InterPro" id="IPR025558">
    <property type="entry name" value="DUF4283"/>
</dbReference>
<dbReference type="EMBL" id="BAABME010038760">
    <property type="protein sequence ID" value="GAA0167187.1"/>
    <property type="molecule type" value="Genomic_DNA"/>
</dbReference>
<evidence type="ECO:0000313" key="3">
    <source>
        <dbReference type="EMBL" id="GAA0167187.1"/>
    </source>
</evidence>
<accession>A0AAV3QYL5</accession>
<dbReference type="Proteomes" id="UP001454036">
    <property type="component" value="Unassembled WGS sequence"/>
</dbReference>
<dbReference type="AlphaFoldDB" id="A0AAV3QYL5"/>
<comment type="caution">
    <text evidence="3">The sequence shown here is derived from an EMBL/GenBank/DDBJ whole genome shotgun (WGS) entry which is preliminary data.</text>
</comment>
<dbReference type="PANTHER" id="PTHR31286:SF180">
    <property type="entry name" value="OS10G0362600 PROTEIN"/>
    <property type="match status" value="1"/>
</dbReference>
<keyword evidence="4" id="KW-1185">Reference proteome</keyword>
<dbReference type="InterPro" id="IPR040256">
    <property type="entry name" value="At4g02000-like"/>
</dbReference>
<evidence type="ECO:0000259" key="2">
    <source>
        <dbReference type="Pfam" id="PF14111"/>
    </source>
</evidence>
<organism evidence="3 4">
    <name type="scientific">Lithospermum erythrorhizon</name>
    <name type="common">Purple gromwell</name>
    <name type="synonym">Lithospermum officinale var. erythrorhizon</name>
    <dbReference type="NCBI Taxonomy" id="34254"/>
    <lineage>
        <taxon>Eukaryota</taxon>
        <taxon>Viridiplantae</taxon>
        <taxon>Streptophyta</taxon>
        <taxon>Embryophyta</taxon>
        <taxon>Tracheophyta</taxon>
        <taxon>Spermatophyta</taxon>
        <taxon>Magnoliopsida</taxon>
        <taxon>eudicotyledons</taxon>
        <taxon>Gunneridae</taxon>
        <taxon>Pentapetalae</taxon>
        <taxon>asterids</taxon>
        <taxon>lamiids</taxon>
        <taxon>Boraginales</taxon>
        <taxon>Boraginaceae</taxon>
        <taxon>Boraginoideae</taxon>
        <taxon>Lithospermeae</taxon>
        <taxon>Lithospermum</taxon>
    </lineage>
</organism>
<reference evidence="3 4" key="1">
    <citation type="submission" date="2024-01" db="EMBL/GenBank/DDBJ databases">
        <title>The complete chloroplast genome sequence of Lithospermum erythrorhizon: insights into the phylogenetic relationship among Boraginaceae species and the maternal lineages of purple gromwells.</title>
        <authorList>
            <person name="Okada T."/>
            <person name="Watanabe K."/>
        </authorList>
    </citation>
    <scope>NUCLEOTIDE SEQUENCE [LARGE SCALE GENOMIC DNA]</scope>
</reference>
<evidence type="ECO:0000256" key="1">
    <source>
        <dbReference type="SAM" id="MobiDB-lite"/>
    </source>
</evidence>
<proteinExistence type="predicted"/>
<sequence>MVDGNLPNPLPPHEVEENHLPPTGEGLKRPHSPPLSTLIQPPSYASMAAPSPSLSTSPHHPCLVTNLRPIAVHDGKPSVNFKKSDKQAFIQEMNYVLIGKFSHGRPTLDAIKEFFVNMKFKGEFNISIFDPKHLFIELTLLEDRNKLWMKQVWFLSSLPMRVFKWDANFNPNIESSIRPVWVSFPGLPLYLFNEYGLASVANTIGTPIRFDSLNINRVKLGVAIVCVELDISKPRGHSVWVNFEDEEDPSLDEGFWQAVEYDFIPPFCVECSHIGHTQEACKRLAAANLKGKAKADAGFHPPKRFKDHNNTPKKGTEQPSGFGSDHSPKMRNIAKKLELLQNSRPQKAAGAGPSKVPFPGRHHSVQPNLVSVANSFAVLEDQDGSIPVPQPLVGEVVPSHFEEGLGTIILPCKAPSQPVSPVLVQDFNLIYQSAFDLEMELIEKASGANSNA</sequence>
<feature type="domain" description="DUF4283" evidence="2">
    <location>
        <begin position="91"/>
        <end position="172"/>
    </location>
</feature>
<feature type="region of interest" description="Disordered" evidence="1">
    <location>
        <begin position="1"/>
        <end position="58"/>
    </location>
</feature>
<gene>
    <name evidence="3" type="ORF">LIER_43782</name>
</gene>
<dbReference type="Pfam" id="PF14111">
    <property type="entry name" value="DUF4283"/>
    <property type="match status" value="1"/>
</dbReference>
<name>A0AAV3QYL5_LITER</name>
<feature type="compositionally biased region" description="Basic and acidic residues" evidence="1">
    <location>
        <begin position="307"/>
        <end position="316"/>
    </location>
</feature>
<feature type="compositionally biased region" description="Low complexity" evidence="1">
    <location>
        <begin position="41"/>
        <end position="58"/>
    </location>
</feature>
<dbReference type="PANTHER" id="PTHR31286">
    <property type="entry name" value="GLYCINE-RICH CELL WALL STRUCTURAL PROTEIN 1.8-LIKE"/>
    <property type="match status" value="1"/>
</dbReference>
<protein>
    <recommendedName>
        <fullName evidence="2">DUF4283 domain-containing protein</fullName>
    </recommendedName>
</protein>
<feature type="region of interest" description="Disordered" evidence="1">
    <location>
        <begin position="293"/>
        <end position="328"/>
    </location>
</feature>
<evidence type="ECO:0000313" key="4">
    <source>
        <dbReference type="Proteomes" id="UP001454036"/>
    </source>
</evidence>